<sequence>MPKATDFWLSIKDIANKTYLETAVKRYAKWSTTYEATAPSFAKQVFTIDPENMKTILPTDFERWELGDRRRVMLQDLIQNSIFVVDGKAWEHSRALLRPSFKKVNTEDTGFFEAHFQELLQVLPTINSFSGLIDVDLQPLFLRMTLDSATELLLGKSFHAQLSHSEPQTKAFVETFDFATRNVYKYDTLRNGFLSPLGMLNWAFRGGGKDKFTKSCEAVHRAIDDRITQRLQEGFSSAADIKRYIFLEGLSQETNDKTQIRDEILSVLFAGRDSTGSLLSNAIFMLARKPEVWNTLREEVMRVTQGCLPDASMLRQMKFLRNVLNETLRLFPPIPVNARVANVNTTLPRGGGPTGQDPLFVAAGTRVQYHCYAAHRSFETYGPTALEWDPSRWDDASFKPGWGYLPFNGGPRICPGQVFSTFEFTYILVRMAQEFKSVERREPKMEYESSIGLSTLNRLGTKVALAKA</sequence>
<dbReference type="Pfam" id="PF00067">
    <property type="entry name" value="p450"/>
    <property type="match status" value="1"/>
</dbReference>
<evidence type="ECO:0000256" key="4">
    <source>
        <dbReference type="ARBA" id="ARBA00023002"/>
    </source>
</evidence>
<dbReference type="PROSITE" id="PS00086">
    <property type="entry name" value="CYTOCHROME_P450"/>
    <property type="match status" value="1"/>
</dbReference>
<dbReference type="SUPFAM" id="SSF48264">
    <property type="entry name" value="Cytochrome P450"/>
    <property type="match status" value="1"/>
</dbReference>
<keyword evidence="5 7" id="KW-0408">Iron</keyword>
<keyword evidence="6 8" id="KW-0503">Monooxygenase</keyword>
<comment type="cofactor">
    <cofactor evidence="1 7">
        <name>heme</name>
        <dbReference type="ChEBI" id="CHEBI:30413"/>
    </cofactor>
</comment>
<dbReference type="Gene3D" id="1.10.630.10">
    <property type="entry name" value="Cytochrome P450"/>
    <property type="match status" value="1"/>
</dbReference>
<keyword evidence="3 7" id="KW-0479">Metal-binding</keyword>
<dbReference type="RefSeq" id="XP_033518224.1">
    <property type="nucleotide sequence ID" value="XM_033664518.1"/>
</dbReference>
<evidence type="ECO:0000256" key="2">
    <source>
        <dbReference type="ARBA" id="ARBA00010617"/>
    </source>
</evidence>
<keyword evidence="4 8" id="KW-0560">Oxidoreductase</keyword>
<keyword evidence="10" id="KW-1185">Reference proteome</keyword>
<name>A0A6A5ZW63_9PLEO</name>
<keyword evidence="7 8" id="KW-0349">Heme</keyword>
<evidence type="ECO:0000256" key="7">
    <source>
        <dbReference type="PIRSR" id="PIRSR602401-1"/>
    </source>
</evidence>
<dbReference type="GeneID" id="54404950"/>
<dbReference type="Proteomes" id="UP000799771">
    <property type="component" value="Unassembled WGS sequence"/>
</dbReference>
<organism evidence="9 10">
    <name type="scientific">Dothidotthia symphoricarpi CBS 119687</name>
    <dbReference type="NCBI Taxonomy" id="1392245"/>
    <lineage>
        <taxon>Eukaryota</taxon>
        <taxon>Fungi</taxon>
        <taxon>Dikarya</taxon>
        <taxon>Ascomycota</taxon>
        <taxon>Pezizomycotina</taxon>
        <taxon>Dothideomycetes</taxon>
        <taxon>Pleosporomycetidae</taxon>
        <taxon>Pleosporales</taxon>
        <taxon>Dothidotthiaceae</taxon>
        <taxon>Dothidotthia</taxon>
    </lineage>
</organism>
<evidence type="ECO:0000256" key="3">
    <source>
        <dbReference type="ARBA" id="ARBA00022723"/>
    </source>
</evidence>
<dbReference type="GO" id="GO:0005506">
    <property type="term" value="F:iron ion binding"/>
    <property type="evidence" value="ECO:0007669"/>
    <property type="project" value="InterPro"/>
</dbReference>
<dbReference type="PRINTS" id="PR00463">
    <property type="entry name" value="EP450I"/>
</dbReference>
<dbReference type="InterPro" id="IPR017972">
    <property type="entry name" value="Cyt_P450_CS"/>
</dbReference>
<accession>A0A6A5ZW63</accession>
<dbReference type="GO" id="GO:0004497">
    <property type="term" value="F:monooxygenase activity"/>
    <property type="evidence" value="ECO:0007669"/>
    <property type="project" value="UniProtKB-KW"/>
</dbReference>
<evidence type="ECO:0000313" key="10">
    <source>
        <dbReference type="Proteomes" id="UP000799771"/>
    </source>
</evidence>
<dbReference type="InterPro" id="IPR047146">
    <property type="entry name" value="Cyt_P450_E_CYP52_fungi"/>
</dbReference>
<dbReference type="PANTHER" id="PTHR24287">
    <property type="entry name" value="P450, PUTATIVE (EUROFUNG)-RELATED"/>
    <property type="match status" value="1"/>
</dbReference>
<dbReference type="InterPro" id="IPR036396">
    <property type="entry name" value="Cyt_P450_sf"/>
</dbReference>
<evidence type="ECO:0000256" key="5">
    <source>
        <dbReference type="ARBA" id="ARBA00023004"/>
    </source>
</evidence>
<reference evidence="9" key="1">
    <citation type="journal article" date="2020" name="Stud. Mycol.">
        <title>101 Dothideomycetes genomes: a test case for predicting lifestyles and emergence of pathogens.</title>
        <authorList>
            <person name="Haridas S."/>
            <person name="Albert R."/>
            <person name="Binder M."/>
            <person name="Bloem J."/>
            <person name="Labutti K."/>
            <person name="Salamov A."/>
            <person name="Andreopoulos B."/>
            <person name="Baker S."/>
            <person name="Barry K."/>
            <person name="Bills G."/>
            <person name="Bluhm B."/>
            <person name="Cannon C."/>
            <person name="Castanera R."/>
            <person name="Culley D."/>
            <person name="Daum C."/>
            <person name="Ezra D."/>
            <person name="Gonzalez J."/>
            <person name="Henrissat B."/>
            <person name="Kuo A."/>
            <person name="Liang C."/>
            <person name="Lipzen A."/>
            <person name="Lutzoni F."/>
            <person name="Magnuson J."/>
            <person name="Mondo S."/>
            <person name="Nolan M."/>
            <person name="Ohm R."/>
            <person name="Pangilinan J."/>
            <person name="Park H.-J."/>
            <person name="Ramirez L."/>
            <person name="Alfaro M."/>
            <person name="Sun H."/>
            <person name="Tritt A."/>
            <person name="Yoshinaga Y."/>
            <person name="Zwiers L.-H."/>
            <person name="Turgeon B."/>
            <person name="Goodwin S."/>
            <person name="Spatafora J."/>
            <person name="Crous P."/>
            <person name="Grigoriev I."/>
        </authorList>
    </citation>
    <scope>NUCLEOTIDE SEQUENCE</scope>
    <source>
        <strain evidence="9">CBS 119687</strain>
    </source>
</reference>
<protein>
    <submittedName>
        <fullName evidence="9">Cytochrome P450</fullName>
    </submittedName>
</protein>
<dbReference type="InterPro" id="IPR002401">
    <property type="entry name" value="Cyt_P450_E_grp-I"/>
</dbReference>
<dbReference type="GO" id="GO:0020037">
    <property type="term" value="F:heme binding"/>
    <property type="evidence" value="ECO:0007669"/>
    <property type="project" value="InterPro"/>
</dbReference>
<comment type="similarity">
    <text evidence="2 8">Belongs to the cytochrome P450 family.</text>
</comment>
<proteinExistence type="inferred from homology"/>
<dbReference type="AlphaFoldDB" id="A0A6A5ZW63"/>
<evidence type="ECO:0000256" key="1">
    <source>
        <dbReference type="ARBA" id="ARBA00001971"/>
    </source>
</evidence>
<evidence type="ECO:0000313" key="9">
    <source>
        <dbReference type="EMBL" id="KAF2123830.1"/>
    </source>
</evidence>
<gene>
    <name evidence="9" type="ORF">P153DRAFT_303483</name>
</gene>
<evidence type="ECO:0000256" key="6">
    <source>
        <dbReference type="ARBA" id="ARBA00023033"/>
    </source>
</evidence>
<dbReference type="OrthoDB" id="1470350at2759"/>
<dbReference type="InterPro" id="IPR001128">
    <property type="entry name" value="Cyt_P450"/>
</dbReference>
<dbReference type="EMBL" id="ML977521">
    <property type="protein sequence ID" value="KAF2123830.1"/>
    <property type="molecule type" value="Genomic_DNA"/>
</dbReference>
<dbReference type="PRINTS" id="PR00385">
    <property type="entry name" value="P450"/>
</dbReference>
<dbReference type="CDD" id="cd11063">
    <property type="entry name" value="CYP52"/>
    <property type="match status" value="1"/>
</dbReference>
<feature type="binding site" description="axial binding residue" evidence="7">
    <location>
        <position position="414"/>
    </location>
    <ligand>
        <name>heme</name>
        <dbReference type="ChEBI" id="CHEBI:30413"/>
    </ligand>
    <ligandPart>
        <name>Fe</name>
        <dbReference type="ChEBI" id="CHEBI:18248"/>
    </ligandPart>
</feature>
<dbReference type="GO" id="GO:0016705">
    <property type="term" value="F:oxidoreductase activity, acting on paired donors, with incorporation or reduction of molecular oxygen"/>
    <property type="evidence" value="ECO:0007669"/>
    <property type="project" value="InterPro"/>
</dbReference>
<dbReference type="PANTHER" id="PTHR24287:SF17">
    <property type="entry name" value="P450, PUTATIVE (EUROFUNG)-RELATED"/>
    <property type="match status" value="1"/>
</dbReference>
<evidence type="ECO:0000256" key="8">
    <source>
        <dbReference type="RuleBase" id="RU000461"/>
    </source>
</evidence>